<proteinExistence type="predicted"/>
<dbReference type="RefSeq" id="WP_113934347.1">
    <property type="nucleotide sequence ID" value="NZ_JACCEU010000003.1"/>
</dbReference>
<dbReference type="OrthoDB" id="8907898at2"/>
<evidence type="ECO:0000313" key="2">
    <source>
        <dbReference type="EMBL" id="RBP37143.1"/>
    </source>
</evidence>
<gene>
    <name evidence="2" type="ORF">DFR37_11096</name>
</gene>
<evidence type="ECO:0000313" key="3">
    <source>
        <dbReference type="Proteomes" id="UP000253628"/>
    </source>
</evidence>
<dbReference type="Pfam" id="PF11990">
    <property type="entry name" value="DUF3487"/>
    <property type="match status" value="1"/>
</dbReference>
<dbReference type="NCBIfam" id="TIGR03750">
    <property type="entry name" value="conj_TIGR03750"/>
    <property type="match status" value="1"/>
</dbReference>
<keyword evidence="3" id="KW-1185">Reference proteome</keyword>
<dbReference type="Proteomes" id="UP000253628">
    <property type="component" value="Unassembled WGS sequence"/>
</dbReference>
<keyword evidence="1" id="KW-0812">Transmembrane</keyword>
<organism evidence="2 3">
    <name type="scientific">Eoetvoesiella caeni</name>
    <dbReference type="NCBI Taxonomy" id="645616"/>
    <lineage>
        <taxon>Bacteria</taxon>
        <taxon>Pseudomonadati</taxon>
        <taxon>Pseudomonadota</taxon>
        <taxon>Betaproteobacteria</taxon>
        <taxon>Burkholderiales</taxon>
        <taxon>Alcaligenaceae</taxon>
        <taxon>Eoetvoesiella</taxon>
    </lineage>
</organism>
<dbReference type="AlphaFoldDB" id="A0A366H6P3"/>
<reference evidence="2 3" key="1">
    <citation type="submission" date="2018-06" db="EMBL/GenBank/DDBJ databases">
        <title>Genomic Encyclopedia of Type Strains, Phase IV (KMG-IV): sequencing the most valuable type-strain genomes for metagenomic binning, comparative biology and taxonomic classification.</title>
        <authorList>
            <person name="Goeker M."/>
        </authorList>
    </citation>
    <scope>NUCLEOTIDE SEQUENCE [LARGE SCALE GENOMIC DNA]</scope>
    <source>
        <strain evidence="2 3">DSM 25520</strain>
    </source>
</reference>
<keyword evidence="1" id="KW-0472">Membrane</keyword>
<dbReference type="EMBL" id="QNRQ01000010">
    <property type="protein sequence ID" value="RBP37143.1"/>
    <property type="molecule type" value="Genomic_DNA"/>
</dbReference>
<feature type="transmembrane region" description="Helical" evidence="1">
    <location>
        <begin position="61"/>
        <end position="82"/>
    </location>
</feature>
<dbReference type="InterPro" id="IPR021877">
    <property type="entry name" value="DUF3487"/>
</dbReference>
<comment type="caution">
    <text evidence="2">The sequence shown here is derived from an EMBL/GenBank/DDBJ whole genome shotgun (WGS) entry which is preliminary data.</text>
</comment>
<name>A0A366H6P3_9BURK</name>
<feature type="transmembrane region" description="Helical" evidence="1">
    <location>
        <begin position="35"/>
        <end position="55"/>
    </location>
</feature>
<sequence>MPEHQHIRADGTVTFLPHRLNRHPVVVRGLTADELWICCGLSGGVGLLVGAPLSWMFRTIALAPTFIVLGVALGVFVGGGILRRLKRGRPDTWLYRQLQWRIATGHPRLAGWVRGQALISRSGCWATRRLMPRSMR</sequence>
<protein>
    <submittedName>
        <fullName evidence="2">Conjugative transfer region protein (TIGR03750 family)</fullName>
    </submittedName>
</protein>
<accession>A0A366H6P3</accession>
<keyword evidence="1" id="KW-1133">Transmembrane helix</keyword>
<evidence type="ECO:0000256" key="1">
    <source>
        <dbReference type="SAM" id="Phobius"/>
    </source>
</evidence>